<gene>
    <name evidence="1" type="ORF">WISP_116926</name>
</gene>
<protein>
    <submittedName>
        <fullName evidence="1">Rna-directed dna polymerase from mobile element jockey-like</fullName>
    </submittedName>
</protein>
<dbReference type="Proteomes" id="UP001145742">
    <property type="component" value="Unassembled WGS sequence"/>
</dbReference>
<dbReference type="PANTHER" id="PTHR33332">
    <property type="entry name" value="REVERSE TRANSCRIPTASE DOMAIN-CONTAINING PROTEIN"/>
    <property type="match status" value="1"/>
</dbReference>
<proteinExistence type="predicted"/>
<name>A0ABQ9CTT6_9PASS</name>
<accession>A0ABQ9CTT6</accession>
<sequence>MCYLVNKELDGWSVSKCSSQQFSVWVEISEEWCPSGVHTGTSMIFFKDMGSGIECSLNKFAGDTKLCGTVNTLEGRDIIQKDLDRLERWTCVNLMKFNNTKCKVLHLAQSNPKYGYRLGKDHTEKRLADKDLRTLVDEKLI</sequence>
<evidence type="ECO:0000313" key="1">
    <source>
        <dbReference type="EMBL" id="KAJ7409038.1"/>
    </source>
</evidence>
<evidence type="ECO:0000313" key="2">
    <source>
        <dbReference type="Proteomes" id="UP001145742"/>
    </source>
</evidence>
<dbReference type="EMBL" id="WHWB01034505">
    <property type="protein sequence ID" value="KAJ7409038.1"/>
    <property type="molecule type" value="Genomic_DNA"/>
</dbReference>
<organism evidence="1 2">
    <name type="scientific">Willisornis vidua</name>
    <name type="common">Xingu scale-backed antbird</name>
    <dbReference type="NCBI Taxonomy" id="1566151"/>
    <lineage>
        <taxon>Eukaryota</taxon>
        <taxon>Metazoa</taxon>
        <taxon>Chordata</taxon>
        <taxon>Craniata</taxon>
        <taxon>Vertebrata</taxon>
        <taxon>Euteleostomi</taxon>
        <taxon>Archelosauria</taxon>
        <taxon>Archosauria</taxon>
        <taxon>Dinosauria</taxon>
        <taxon>Saurischia</taxon>
        <taxon>Theropoda</taxon>
        <taxon>Coelurosauria</taxon>
        <taxon>Aves</taxon>
        <taxon>Neognathae</taxon>
        <taxon>Neoaves</taxon>
        <taxon>Telluraves</taxon>
        <taxon>Australaves</taxon>
        <taxon>Passeriformes</taxon>
        <taxon>Thamnophilidae</taxon>
        <taxon>Willisornis</taxon>
    </lineage>
</organism>
<comment type="caution">
    <text evidence="1">The sequence shown here is derived from an EMBL/GenBank/DDBJ whole genome shotgun (WGS) entry which is preliminary data.</text>
</comment>
<keyword evidence="2" id="KW-1185">Reference proteome</keyword>
<reference evidence="1" key="1">
    <citation type="submission" date="2019-10" db="EMBL/GenBank/DDBJ databases">
        <authorList>
            <person name="Soares A.E.R."/>
            <person name="Aleixo A."/>
            <person name="Schneider P."/>
            <person name="Miyaki C.Y."/>
            <person name="Schneider M.P."/>
            <person name="Mello C."/>
            <person name="Vasconcelos A.T.R."/>
        </authorList>
    </citation>
    <scope>NUCLEOTIDE SEQUENCE</scope>
    <source>
        <tissue evidence="1">Muscle</tissue>
    </source>
</reference>